<evidence type="ECO:0000313" key="1">
    <source>
        <dbReference type="EMBL" id="KAL1523631.1"/>
    </source>
</evidence>
<organism evidence="1 2">
    <name type="scientific">Prymnesium parvum</name>
    <name type="common">Toxic golden alga</name>
    <dbReference type="NCBI Taxonomy" id="97485"/>
    <lineage>
        <taxon>Eukaryota</taxon>
        <taxon>Haptista</taxon>
        <taxon>Haptophyta</taxon>
        <taxon>Prymnesiophyceae</taxon>
        <taxon>Prymnesiales</taxon>
        <taxon>Prymnesiaceae</taxon>
        <taxon>Prymnesium</taxon>
    </lineage>
</organism>
<dbReference type="Proteomes" id="UP001515480">
    <property type="component" value="Unassembled WGS sequence"/>
</dbReference>
<protein>
    <submittedName>
        <fullName evidence="1">Uncharacterized protein</fullName>
    </submittedName>
</protein>
<keyword evidence="2" id="KW-1185">Reference proteome</keyword>
<proteinExistence type="predicted"/>
<comment type="caution">
    <text evidence="1">The sequence shown here is derived from an EMBL/GenBank/DDBJ whole genome shotgun (WGS) entry which is preliminary data.</text>
</comment>
<reference evidence="1 2" key="1">
    <citation type="journal article" date="2024" name="Science">
        <title>Giant polyketide synthase enzymes in the biosynthesis of giant marine polyether toxins.</title>
        <authorList>
            <person name="Fallon T.R."/>
            <person name="Shende V.V."/>
            <person name="Wierzbicki I.H."/>
            <person name="Pendleton A.L."/>
            <person name="Watervoot N.F."/>
            <person name="Auber R.P."/>
            <person name="Gonzalez D.J."/>
            <person name="Wisecaver J.H."/>
            <person name="Moore B.S."/>
        </authorList>
    </citation>
    <scope>NUCLEOTIDE SEQUENCE [LARGE SCALE GENOMIC DNA]</scope>
    <source>
        <strain evidence="1 2">12B1</strain>
    </source>
</reference>
<dbReference type="EMBL" id="JBGBPQ010000005">
    <property type="protein sequence ID" value="KAL1523631.1"/>
    <property type="molecule type" value="Genomic_DNA"/>
</dbReference>
<evidence type="ECO:0000313" key="2">
    <source>
        <dbReference type="Proteomes" id="UP001515480"/>
    </source>
</evidence>
<gene>
    <name evidence="1" type="ORF">AB1Y20_018567</name>
</gene>
<name>A0AB34JQ88_PRYPA</name>
<accession>A0AB34JQ88</accession>
<dbReference type="AlphaFoldDB" id="A0AB34JQ88"/>
<sequence length="388" mass="42713">MMALRDRARGVAANDGAVRAEWEATQEATREEAAAEEAIDMQAAAVFAHEAEPQEEADSTGDFEFEFDETGARLRADHAETSAVEALNVGQLLVEQPANLPAKRQRTSRKVVIISQQSGTEAGTSGERRIDEWRQNEPGMFSASNYFWLYYSANPGLKEVPVGQLAQPGECHATLDETADVDADSIPGSNSTYEFVGTSVDHPELLYIRTYPCACRKCVEPAAVSTEYSNCPNLGMVGCFVQHTIHGATNVVKQRTVQRMKVADFANGIKAVCLYAAFASFRECGDRSYWLLVTKSAAKQAKRAIKVVGGSTIRSGQWVVEAQWYSSTSDAQGRKSYKLLPERVHVPIGSLVQEHVLHWQHEGRSRGESILSEESHLVLISHNYSNVQ</sequence>